<dbReference type="Pfam" id="PF00694">
    <property type="entry name" value="Aconitase_C"/>
    <property type="match status" value="1"/>
</dbReference>
<dbReference type="FunFam" id="3.20.19.10:FF:000003">
    <property type="entry name" value="3-isopropylmalate dehydratase small subunit"/>
    <property type="match status" value="1"/>
</dbReference>
<dbReference type="HAMAP" id="MF_01031">
    <property type="entry name" value="LeuD_type1"/>
    <property type="match status" value="1"/>
</dbReference>
<evidence type="ECO:0000313" key="12">
    <source>
        <dbReference type="EMBL" id="GGG46939.1"/>
    </source>
</evidence>
<evidence type="ECO:0000256" key="8">
    <source>
        <dbReference type="ARBA" id="ARBA00023239"/>
    </source>
</evidence>
<protein>
    <recommendedName>
        <fullName evidence="10">3-isopropylmalate dehydratase small subunit</fullName>
        <ecNumber evidence="10">4.2.1.33</ecNumber>
    </recommendedName>
    <alternativeName>
        <fullName evidence="10">Alpha-IPM isomerase</fullName>
        <shortName evidence="10">IPMI</shortName>
    </alternativeName>
    <alternativeName>
        <fullName evidence="10">Isopropylmalate isomerase</fullName>
    </alternativeName>
</protein>
<dbReference type="PANTHER" id="PTHR43345:SF5">
    <property type="entry name" value="3-ISOPROPYLMALATE DEHYDRATASE SMALL SUBUNIT"/>
    <property type="match status" value="1"/>
</dbReference>
<dbReference type="InterPro" id="IPR050075">
    <property type="entry name" value="LeuD"/>
</dbReference>
<name>A0A8J3EEW6_9PROT</name>
<evidence type="ECO:0000256" key="4">
    <source>
        <dbReference type="ARBA" id="ARBA00009845"/>
    </source>
</evidence>
<keyword evidence="8 10" id="KW-0456">Lyase</keyword>
<dbReference type="CDD" id="cd01577">
    <property type="entry name" value="IPMI_Swivel"/>
    <property type="match status" value="1"/>
</dbReference>
<dbReference type="Proteomes" id="UP000597507">
    <property type="component" value="Unassembled WGS sequence"/>
</dbReference>
<dbReference type="NCBIfam" id="TIGR00171">
    <property type="entry name" value="leuD"/>
    <property type="match status" value="1"/>
</dbReference>
<evidence type="ECO:0000256" key="7">
    <source>
        <dbReference type="ARBA" id="ARBA00022605"/>
    </source>
</evidence>
<dbReference type="EMBL" id="BMKS01000015">
    <property type="protein sequence ID" value="GGG46939.1"/>
    <property type="molecule type" value="Genomic_DNA"/>
</dbReference>
<evidence type="ECO:0000256" key="6">
    <source>
        <dbReference type="ARBA" id="ARBA00022430"/>
    </source>
</evidence>
<keyword evidence="7 10" id="KW-0028">Amino-acid biosynthesis</keyword>
<dbReference type="EC" id="4.2.1.33" evidence="10"/>
<evidence type="ECO:0000313" key="13">
    <source>
        <dbReference type="Proteomes" id="UP000597507"/>
    </source>
</evidence>
<dbReference type="RefSeq" id="WP_188903082.1">
    <property type="nucleotide sequence ID" value="NZ_BMKS01000015.1"/>
</dbReference>
<proteinExistence type="inferred from homology"/>
<evidence type="ECO:0000256" key="1">
    <source>
        <dbReference type="ARBA" id="ARBA00000491"/>
    </source>
</evidence>
<comment type="catalytic activity">
    <reaction evidence="1 10">
        <text>(2R,3S)-3-isopropylmalate = (2S)-2-isopropylmalate</text>
        <dbReference type="Rhea" id="RHEA:32287"/>
        <dbReference type="ChEBI" id="CHEBI:1178"/>
        <dbReference type="ChEBI" id="CHEBI:35121"/>
        <dbReference type="EC" id="4.2.1.33"/>
    </reaction>
</comment>
<comment type="pathway">
    <text evidence="3 10">Amino-acid biosynthesis; L-leucine biosynthesis; L-leucine from 3-methyl-2-oxobutanoate: step 2/4.</text>
</comment>
<dbReference type="InterPro" id="IPR015928">
    <property type="entry name" value="Aconitase/3IPM_dehydase_swvl"/>
</dbReference>
<comment type="function">
    <text evidence="2 10">Catalyzes the isomerization between 2-isopropylmalate and 3-isopropylmalate, via the formation of 2-isopropylmaleate.</text>
</comment>
<evidence type="ECO:0000256" key="2">
    <source>
        <dbReference type="ARBA" id="ARBA00002695"/>
    </source>
</evidence>
<comment type="caution">
    <text evidence="12">The sequence shown here is derived from an EMBL/GenBank/DDBJ whole genome shotgun (WGS) entry which is preliminary data.</text>
</comment>
<comment type="subunit">
    <text evidence="5 10">Heterodimer of LeuC and LeuD.</text>
</comment>
<dbReference type="NCBIfam" id="NF002458">
    <property type="entry name" value="PRK01641.1"/>
    <property type="match status" value="1"/>
</dbReference>
<dbReference type="AlphaFoldDB" id="A0A8J3EEW6"/>
<keyword evidence="6 10" id="KW-0432">Leucine biosynthesis</keyword>
<keyword evidence="9 10" id="KW-0100">Branched-chain amino acid biosynthesis</keyword>
<feature type="domain" description="Aconitase A/isopropylmalate dehydratase small subunit swivel" evidence="11">
    <location>
        <begin position="1"/>
        <end position="123"/>
    </location>
</feature>
<accession>A0A8J3EEW6</accession>
<dbReference type="GO" id="GO:0009098">
    <property type="term" value="P:L-leucine biosynthetic process"/>
    <property type="evidence" value="ECO:0007669"/>
    <property type="project" value="UniProtKB-UniRule"/>
</dbReference>
<evidence type="ECO:0000256" key="9">
    <source>
        <dbReference type="ARBA" id="ARBA00023304"/>
    </source>
</evidence>
<dbReference type="GO" id="GO:0009316">
    <property type="term" value="C:3-isopropylmalate dehydratase complex"/>
    <property type="evidence" value="ECO:0007669"/>
    <property type="project" value="InterPro"/>
</dbReference>
<comment type="similarity">
    <text evidence="4 10">Belongs to the LeuD family. LeuD type 1 subfamily.</text>
</comment>
<reference evidence="12 13" key="1">
    <citation type="journal article" date="2014" name="Int. J. Syst. Evol. Microbiol.">
        <title>Complete genome sequence of Corynebacterium casei LMG S-19264T (=DSM 44701T), isolated from a smear-ripened cheese.</title>
        <authorList>
            <consortium name="US DOE Joint Genome Institute (JGI-PGF)"/>
            <person name="Walter F."/>
            <person name="Albersmeier A."/>
            <person name="Kalinowski J."/>
            <person name="Ruckert C."/>
        </authorList>
    </citation>
    <scope>NUCLEOTIDE SEQUENCE [LARGE SCALE GENOMIC DNA]</scope>
    <source>
        <strain evidence="12 13">CGMCC 1.16330</strain>
    </source>
</reference>
<dbReference type="GO" id="GO:0003861">
    <property type="term" value="F:3-isopropylmalate dehydratase activity"/>
    <property type="evidence" value="ECO:0007669"/>
    <property type="project" value="UniProtKB-UniRule"/>
</dbReference>
<dbReference type="InterPro" id="IPR000573">
    <property type="entry name" value="AconitaseA/IPMdHydase_ssu_swvl"/>
</dbReference>
<dbReference type="InterPro" id="IPR004431">
    <property type="entry name" value="3-IsopropMal_deHydase_ssu"/>
</dbReference>
<gene>
    <name evidence="10 12" type="primary">leuD</name>
    <name evidence="12" type="ORF">GCM10010964_37870</name>
</gene>
<sequence length="210" mass="23294">MEPFTTLTAVAAPLDAPNVDTDQIAPARFLRRPRREGYADVLFHDLRFSAPGAERPEFVLNRAPYRGARILVADRNFGGGSSREQAVWALVDGGIRCVIAISFGDIFWENSVKGGLLLVRLDEPNVAALRGQLHAQPGARITVDLERQCVTGPDGRELPFEIEPARKRRLLHGLDEIGVTLRHEPAIAAFERGYRARRPWLFRHGAARAG</sequence>
<dbReference type="Gene3D" id="3.20.19.10">
    <property type="entry name" value="Aconitase, domain 4"/>
    <property type="match status" value="1"/>
</dbReference>
<dbReference type="PANTHER" id="PTHR43345">
    <property type="entry name" value="3-ISOPROPYLMALATE DEHYDRATASE SMALL SUBUNIT 2-RELATED-RELATED"/>
    <property type="match status" value="1"/>
</dbReference>
<dbReference type="SUPFAM" id="SSF52016">
    <property type="entry name" value="LeuD/IlvD-like"/>
    <property type="match status" value="1"/>
</dbReference>
<evidence type="ECO:0000256" key="5">
    <source>
        <dbReference type="ARBA" id="ARBA00011271"/>
    </source>
</evidence>
<evidence type="ECO:0000256" key="10">
    <source>
        <dbReference type="HAMAP-Rule" id="MF_01031"/>
    </source>
</evidence>
<evidence type="ECO:0000259" key="11">
    <source>
        <dbReference type="Pfam" id="PF00694"/>
    </source>
</evidence>
<dbReference type="InterPro" id="IPR033940">
    <property type="entry name" value="IPMI_Swivel"/>
</dbReference>
<dbReference type="UniPathway" id="UPA00048">
    <property type="reaction ID" value="UER00071"/>
</dbReference>
<keyword evidence="13" id="KW-1185">Reference proteome</keyword>
<evidence type="ECO:0000256" key="3">
    <source>
        <dbReference type="ARBA" id="ARBA00004729"/>
    </source>
</evidence>
<organism evidence="12 13">
    <name type="scientific">Caldovatus sediminis</name>
    <dbReference type="NCBI Taxonomy" id="2041189"/>
    <lineage>
        <taxon>Bacteria</taxon>
        <taxon>Pseudomonadati</taxon>
        <taxon>Pseudomonadota</taxon>
        <taxon>Alphaproteobacteria</taxon>
        <taxon>Acetobacterales</taxon>
        <taxon>Roseomonadaceae</taxon>
        <taxon>Caldovatus</taxon>
    </lineage>
</organism>